<sequence>MGWAVAGSPAELPLVSAVELQPLASATQRLIEALDYIGMPLAAGDRAALETSLGSADQARAIAGIQQVLDKYCLALVDISPESRVKVLEGPAKKELVQQGWRSFLVKVHNQAGVTAPLAAESPNAQPLYKGSGGSPRPAVSVPESEIPHRFLDLEVHNKPPFKPELSGLELEYRIIHLYSRDTGKREATLGFNVGQGTQDIGFRNEVPLLFNCVPAVEVVLEVLDADGTPAMGCFVFRDEFGRLYPNPARRLAPDFFFHDQVYRGDGESILLPPGKYTVQYTRGPEYKIKTRAIEVPNTVSHKESFQLERWIDAAALGWRSGDHHIHAAGCAHYESPAEGVLPRDMMRHILGEDLEVGCVLTWGPSWYFQKQFFEGQVNALSTDKYLMRYDVEVSGFPSSHTGHLSLLRLSEDDYRGAQTIEEWPSWDLPVLRWAKEQPGAVAGFSHSGWGLKQTGDSLPTYEIPPYDGIGANEYVVDVVHDAVDFISTVDTPAIWELNIWYHTLNCGYRTRISGETDFPCIYGERVGLGRVYVKQPEGKLEYDNWAAGVKEGRSYVSDGLSHLVDFTVGGVPVGEKGDGGVVSQLELAKPGPVEVSVKVAALLDPTPNPNLRDRPLDQKPYWNIERARIGDSRQVPVELIVNGYPVERREIVADGGITPLSFNTRIERSSWVALRIFPSSHTNPVFITVEGKPVRASRKSAEWCLKGVDVCWEKKSPRIRSEELAQAREAYETARRTYRKIAAEAFDDQNNIRGVSH</sequence>
<evidence type="ECO:0008006" key="3">
    <source>
        <dbReference type="Google" id="ProtNLM"/>
    </source>
</evidence>
<dbReference type="EMBL" id="MFIX01000157">
    <property type="protein sequence ID" value="OGG03188.1"/>
    <property type="molecule type" value="Genomic_DNA"/>
</dbReference>
<dbReference type="NCBIfam" id="NF038032">
    <property type="entry name" value="CehA_McbA_metalo"/>
    <property type="match status" value="1"/>
</dbReference>
<dbReference type="STRING" id="1817867.A3F83_03565"/>
<protein>
    <recommendedName>
        <fullName evidence="3">CehA/McbA family metallohydrolase</fullName>
    </recommendedName>
</protein>
<organism evidence="1 2">
    <name type="scientific">Candidatus Glassbacteria bacterium RIFCSPLOWO2_12_FULL_58_11</name>
    <dbReference type="NCBI Taxonomy" id="1817867"/>
    <lineage>
        <taxon>Bacteria</taxon>
        <taxon>Candidatus Glassiibacteriota</taxon>
    </lineage>
</organism>
<dbReference type="AlphaFoldDB" id="A0A1F5YSJ8"/>
<dbReference type="Proteomes" id="UP000179129">
    <property type="component" value="Unassembled WGS sequence"/>
</dbReference>
<accession>A0A1F5YSJ8</accession>
<gene>
    <name evidence="1" type="ORF">A3F83_03565</name>
</gene>
<proteinExistence type="predicted"/>
<comment type="caution">
    <text evidence="1">The sequence shown here is derived from an EMBL/GenBank/DDBJ whole genome shotgun (WGS) entry which is preliminary data.</text>
</comment>
<name>A0A1F5YSJ8_9BACT</name>
<evidence type="ECO:0000313" key="2">
    <source>
        <dbReference type="Proteomes" id="UP000179129"/>
    </source>
</evidence>
<reference evidence="1 2" key="1">
    <citation type="journal article" date="2016" name="Nat. Commun.">
        <title>Thousands of microbial genomes shed light on interconnected biogeochemical processes in an aquifer system.</title>
        <authorList>
            <person name="Anantharaman K."/>
            <person name="Brown C.T."/>
            <person name="Hug L.A."/>
            <person name="Sharon I."/>
            <person name="Castelle C.J."/>
            <person name="Probst A.J."/>
            <person name="Thomas B.C."/>
            <person name="Singh A."/>
            <person name="Wilkins M.J."/>
            <person name="Karaoz U."/>
            <person name="Brodie E.L."/>
            <person name="Williams K.H."/>
            <person name="Hubbard S.S."/>
            <person name="Banfield J.F."/>
        </authorList>
    </citation>
    <scope>NUCLEOTIDE SEQUENCE [LARGE SCALE GENOMIC DNA]</scope>
</reference>
<evidence type="ECO:0000313" key="1">
    <source>
        <dbReference type="EMBL" id="OGG03188.1"/>
    </source>
</evidence>